<feature type="transmembrane region" description="Helical" evidence="8">
    <location>
        <begin position="195"/>
        <end position="214"/>
    </location>
</feature>
<keyword evidence="3" id="KW-0813">Transport</keyword>
<dbReference type="GO" id="GO:1902600">
    <property type="term" value="P:proton transmembrane transport"/>
    <property type="evidence" value="ECO:0007669"/>
    <property type="project" value="InterPro"/>
</dbReference>
<dbReference type="InterPro" id="IPR006037">
    <property type="entry name" value="RCK_C"/>
</dbReference>
<evidence type="ECO:0000259" key="9">
    <source>
        <dbReference type="PROSITE" id="PS51202"/>
    </source>
</evidence>
<feature type="transmembrane region" description="Helical" evidence="8">
    <location>
        <begin position="36"/>
        <end position="57"/>
    </location>
</feature>
<feature type="transmembrane region" description="Helical" evidence="8">
    <location>
        <begin position="522"/>
        <end position="543"/>
    </location>
</feature>
<dbReference type="EMBL" id="FOMX01000011">
    <property type="protein sequence ID" value="SFE28167.1"/>
    <property type="molecule type" value="Genomic_DNA"/>
</dbReference>
<sequence>MSASASAAHYVQEVGAILGTAAVTSLLSQRLRQPPVLGYLVAGMILGPHVPGIIIGGESSVNLAHSLSEFGVILLMFTIGIEFSLRKIVKIGLPAALTAVIEVGLMISLGYMVGRIFGWDSTASLFVGACLGISSTMLVAKAFEEQRLRGGFVEVVFAVLVFEDMIAILLLAILTGLASGTGLSPVDFALTVGKLLAFLLAMLAAGLLVVPRFIRGVVRIGRAETTLIAGIAVCFGMAAFASASGYSVALGAFLAGMLVSESGEGPKVEHVIQPLRDLFAAVFFISIGMTIDPVLVVQHWLPVVVLTAVVVSGKVVGVSLGSFLAGNGLRRSVRAGMSLAQIGEFSFIIAGLGLQTGAIPEYILPIMVAVAILTSITTPVMVRRSERGAEAVDRWLPDRLQTFVTFYDAWIEQLRSAPRSAAVGRRVRGPLLMLTVDATLLVALLAGSSLVHWQAVQAMFQATHLSPTVIEIGYVGATLALAGVLFVGVLRRAAALARALAAVVLPTRDDGKLDLGSAPRRAFTVALELALSLVIGLPLVAVLQPFLPLSSGFAVFALVVAALGYNVWRSVGNLDGHVRAGTELIVEVLARQGQGGTSGPAAHQSLVEVAPMLPGFPDMTPVTLAATSPAIGQTLAELNLRARTGASVLSINRASAGVVLPEAHERLQVGDTLTLAGGHEAIERAIALLQRGIVLGE</sequence>
<dbReference type="OrthoDB" id="9781411at2"/>
<dbReference type="Pfam" id="PF00999">
    <property type="entry name" value="Na_H_Exchanger"/>
    <property type="match status" value="1"/>
</dbReference>
<name>A0A1I1Z909_9BACT</name>
<dbReference type="RefSeq" id="WP_096332765.1">
    <property type="nucleotide sequence ID" value="NZ_FOMX01000011.1"/>
</dbReference>
<gene>
    <name evidence="10" type="ORF">SAMN02745121_03696</name>
</gene>
<evidence type="ECO:0000313" key="10">
    <source>
        <dbReference type="EMBL" id="SFE28167.1"/>
    </source>
</evidence>
<dbReference type="GO" id="GO:0006813">
    <property type="term" value="P:potassium ion transport"/>
    <property type="evidence" value="ECO:0007669"/>
    <property type="project" value="UniProtKB-KW"/>
</dbReference>
<keyword evidence="11" id="KW-1185">Reference proteome</keyword>
<organism evidence="10 11">
    <name type="scientific">Nannocystis exedens</name>
    <dbReference type="NCBI Taxonomy" id="54"/>
    <lineage>
        <taxon>Bacteria</taxon>
        <taxon>Pseudomonadati</taxon>
        <taxon>Myxococcota</taxon>
        <taxon>Polyangia</taxon>
        <taxon>Nannocystales</taxon>
        <taxon>Nannocystaceae</taxon>
        <taxon>Nannocystis</taxon>
    </lineage>
</organism>
<dbReference type="Gene3D" id="3.30.70.1450">
    <property type="entry name" value="Regulator of K+ conductance, C-terminal domain"/>
    <property type="match status" value="1"/>
</dbReference>
<keyword evidence="4" id="KW-0406">Ion transport</keyword>
<protein>
    <submittedName>
        <fullName evidence="10">Transporter, CPA2 family</fullName>
    </submittedName>
</protein>
<dbReference type="PANTHER" id="PTHR42751:SF3">
    <property type="entry name" value="SODIUM_GLUTAMATE SYMPORTER"/>
    <property type="match status" value="1"/>
</dbReference>
<feature type="transmembrane region" description="Helical" evidence="8">
    <location>
        <begin position="303"/>
        <end position="325"/>
    </location>
</feature>
<comment type="similarity">
    <text evidence="2">Belongs to the monovalent cation:proton antiporter 2 (CPA2) transporter (TC 2.A.37) family.</text>
</comment>
<feature type="transmembrane region" description="Helical" evidence="8">
    <location>
        <begin position="431"/>
        <end position="452"/>
    </location>
</feature>
<dbReference type="GO" id="GO:0016020">
    <property type="term" value="C:membrane"/>
    <property type="evidence" value="ECO:0007669"/>
    <property type="project" value="UniProtKB-SubCell"/>
</dbReference>
<proteinExistence type="inferred from homology"/>
<dbReference type="Pfam" id="PF02080">
    <property type="entry name" value="TrkA_C"/>
    <property type="match status" value="1"/>
</dbReference>
<evidence type="ECO:0000256" key="6">
    <source>
        <dbReference type="ARBA" id="ARBA00022989"/>
    </source>
</evidence>
<evidence type="ECO:0000256" key="7">
    <source>
        <dbReference type="ARBA" id="ARBA00023136"/>
    </source>
</evidence>
<keyword evidence="4" id="KW-0633">Potassium transport</keyword>
<dbReference type="AlphaFoldDB" id="A0A1I1Z909"/>
<keyword evidence="4" id="KW-0630">Potassium</keyword>
<dbReference type="SUPFAM" id="SSF116726">
    <property type="entry name" value="TrkA C-terminal domain-like"/>
    <property type="match status" value="1"/>
</dbReference>
<evidence type="ECO:0000313" key="11">
    <source>
        <dbReference type="Proteomes" id="UP000199400"/>
    </source>
</evidence>
<dbReference type="GO" id="GO:0015297">
    <property type="term" value="F:antiporter activity"/>
    <property type="evidence" value="ECO:0007669"/>
    <property type="project" value="InterPro"/>
</dbReference>
<keyword evidence="7 8" id="KW-0472">Membrane</keyword>
<evidence type="ECO:0000256" key="3">
    <source>
        <dbReference type="ARBA" id="ARBA00022448"/>
    </source>
</evidence>
<dbReference type="InterPro" id="IPR006153">
    <property type="entry name" value="Cation/H_exchanger_TM"/>
</dbReference>
<feature type="transmembrane region" description="Helical" evidence="8">
    <location>
        <begin position="226"/>
        <end position="258"/>
    </location>
</feature>
<dbReference type="InterPro" id="IPR038770">
    <property type="entry name" value="Na+/solute_symporter_sf"/>
</dbReference>
<keyword evidence="6 8" id="KW-1133">Transmembrane helix</keyword>
<feature type="transmembrane region" description="Helical" evidence="8">
    <location>
        <begin position="549"/>
        <end position="568"/>
    </location>
</feature>
<feature type="transmembrane region" description="Helical" evidence="8">
    <location>
        <begin position="95"/>
        <end position="117"/>
    </location>
</feature>
<feature type="transmembrane region" description="Helical" evidence="8">
    <location>
        <begin position="155"/>
        <end position="175"/>
    </location>
</feature>
<comment type="subcellular location">
    <subcellularLocation>
        <location evidence="1">Membrane</location>
        <topology evidence="1">Multi-pass membrane protein</topology>
    </subcellularLocation>
</comment>
<feature type="transmembrane region" description="Helical" evidence="8">
    <location>
        <begin position="362"/>
        <end position="382"/>
    </location>
</feature>
<dbReference type="PROSITE" id="PS51202">
    <property type="entry name" value="RCK_C"/>
    <property type="match status" value="1"/>
</dbReference>
<dbReference type="GO" id="GO:0008324">
    <property type="term" value="F:monoatomic cation transmembrane transporter activity"/>
    <property type="evidence" value="ECO:0007669"/>
    <property type="project" value="InterPro"/>
</dbReference>
<accession>A0A1I1Z909</accession>
<keyword evidence="5 8" id="KW-0812">Transmembrane</keyword>
<evidence type="ECO:0000256" key="2">
    <source>
        <dbReference type="ARBA" id="ARBA00005551"/>
    </source>
</evidence>
<evidence type="ECO:0000256" key="4">
    <source>
        <dbReference type="ARBA" id="ARBA00022538"/>
    </source>
</evidence>
<dbReference type="STRING" id="54.SAMN02745121_03696"/>
<feature type="transmembrane region" description="Helical" evidence="8">
    <location>
        <begin position="63"/>
        <end position="83"/>
    </location>
</feature>
<feature type="transmembrane region" description="Helical" evidence="8">
    <location>
        <begin position="123"/>
        <end position="143"/>
    </location>
</feature>
<feature type="domain" description="RCK C-terminal" evidence="9">
    <location>
        <begin position="607"/>
        <end position="691"/>
    </location>
</feature>
<dbReference type="Gene3D" id="1.20.1530.20">
    <property type="match status" value="1"/>
</dbReference>
<evidence type="ECO:0000256" key="8">
    <source>
        <dbReference type="SAM" id="Phobius"/>
    </source>
</evidence>
<dbReference type="PANTHER" id="PTHR42751">
    <property type="entry name" value="SODIUM/HYDROGEN EXCHANGER FAMILY/TRKA DOMAIN PROTEIN"/>
    <property type="match status" value="1"/>
</dbReference>
<reference evidence="11" key="1">
    <citation type="submission" date="2016-10" db="EMBL/GenBank/DDBJ databases">
        <authorList>
            <person name="Varghese N."/>
            <person name="Submissions S."/>
        </authorList>
    </citation>
    <scope>NUCLEOTIDE SEQUENCE [LARGE SCALE GENOMIC DNA]</scope>
    <source>
        <strain evidence="11">ATCC 25963</strain>
    </source>
</reference>
<feature type="transmembrane region" description="Helical" evidence="8">
    <location>
        <begin position="472"/>
        <end position="490"/>
    </location>
</feature>
<evidence type="ECO:0000256" key="1">
    <source>
        <dbReference type="ARBA" id="ARBA00004141"/>
    </source>
</evidence>
<dbReference type="InterPro" id="IPR036721">
    <property type="entry name" value="RCK_C_sf"/>
</dbReference>
<dbReference type="Proteomes" id="UP000199400">
    <property type="component" value="Unassembled WGS sequence"/>
</dbReference>
<evidence type="ECO:0000256" key="5">
    <source>
        <dbReference type="ARBA" id="ARBA00022692"/>
    </source>
</evidence>